<dbReference type="Gene3D" id="3.40.630.30">
    <property type="match status" value="1"/>
</dbReference>
<sequence length="164" mass="17369">MRAGVLSGRTVVLEPLRVEHAEEMAVVLADAELYRFTGGEPPSADELRARYAAQVRGRSGEQWWLNWVIRAQGAAAAGYVQATVEGGIAELAWVVGVAHQGRGLARESVGLVAAWLRGLGVVRLIAHVHPDHAASAAVARGVGMVPTSVVEDGERLWEGLPPAP</sequence>
<dbReference type="GO" id="GO:0016746">
    <property type="term" value="F:acyltransferase activity"/>
    <property type="evidence" value="ECO:0007669"/>
    <property type="project" value="UniProtKB-KW"/>
</dbReference>
<dbReference type="Pfam" id="PF13302">
    <property type="entry name" value="Acetyltransf_3"/>
    <property type="match status" value="1"/>
</dbReference>
<dbReference type="SUPFAM" id="SSF55729">
    <property type="entry name" value="Acyl-CoA N-acyltransferases (Nat)"/>
    <property type="match status" value="1"/>
</dbReference>
<feature type="domain" description="N-acetyltransferase" evidence="1">
    <location>
        <begin position="11"/>
        <end position="163"/>
    </location>
</feature>
<dbReference type="InterPro" id="IPR051908">
    <property type="entry name" value="Ribosomal_N-acetyltransferase"/>
</dbReference>
<dbReference type="InterPro" id="IPR016181">
    <property type="entry name" value="Acyl_CoA_acyltransferase"/>
</dbReference>
<keyword evidence="2" id="KW-0808">Transferase</keyword>
<dbReference type="Proteomes" id="UP001596157">
    <property type="component" value="Unassembled WGS sequence"/>
</dbReference>
<dbReference type="PANTHER" id="PTHR43441:SF10">
    <property type="entry name" value="ACETYLTRANSFERASE"/>
    <property type="match status" value="1"/>
</dbReference>
<dbReference type="InterPro" id="IPR000182">
    <property type="entry name" value="GNAT_dom"/>
</dbReference>
<keyword evidence="2" id="KW-0012">Acyltransferase</keyword>
<reference evidence="3" key="1">
    <citation type="journal article" date="2019" name="Int. J. Syst. Evol. Microbiol.">
        <title>The Global Catalogue of Microorganisms (GCM) 10K type strain sequencing project: providing services to taxonomists for standard genome sequencing and annotation.</title>
        <authorList>
            <consortium name="The Broad Institute Genomics Platform"/>
            <consortium name="The Broad Institute Genome Sequencing Center for Infectious Disease"/>
            <person name="Wu L."/>
            <person name="Ma J."/>
        </authorList>
    </citation>
    <scope>NUCLEOTIDE SEQUENCE [LARGE SCALE GENOMIC DNA]</scope>
    <source>
        <strain evidence="3">CCUG 59778</strain>
    </source>
</reference>
<comment type="caution">
    <text evidence="2">The sequence shown here is derived from an EMBL/GenBank/DDBJ whole genome shotgun (WGS) entry which is preliminary data.</text>
</comment>
<dbReference type="PROSITE" id="PS51186">
    <property type="entry name" value="GNAT"/>
    <property type="match status" value="1"/>
</dbReference>
<dbReference type="EMBL" id="JBHSKF010000002">
    <property type="protein sequence ID" value="MFC5286484.1"/>
    <property type="molecule type" value="Genomic_DNA"/>
</dbReference>
<dbReference type="EC" id="2.3.-.-" evidence="2"/>
<accession>A0ABW0EKN8</accession>
<evidence type="ECO:0000259" key="1">
    <source>
        <dbReference type="PROSITE" id="PS51186"/>
    </source>
</evidence>
<evidence type="ECO:0000313" key="2">
    <source>
        <dbReference type="EMBL" id="MFC5286484.1"/>
    </source>
</evidence>
<dbReference type="PANTHER" id="PTHR43441">
    <property type="entry name" value="RIBOSOMAL-PROTEIN-SERINE ACETYLTRANSFERASE"/>
    <property type="match status" value="1"/>
</dbReference>
<proteinExistence type="predicted"/>
<dbReference type="RefSeq" id="WP_378244457.1">
    <property type="nucleotide sequence ID" value="NZ_JBHSKF010000002.1"/>
</dbReference>
<evidence type="ECO:0000313" key="3">
    <source>
        <dbReference type="Proteomes" id="UP001596157"/>
    </source>
</evidence>
<organism evidence="2 3">
    <name type="scientific">Actinokineospora guangxiensis</name>
    <dbReference type="NCBI Taxonomy" id="1490288"/>
    <lineage>
        <taxon>Bacteria</taxon>
        <taxon>Bacillati</taxon>
        <taxon>Actinomycetota</taxon>
        <taxon>Actinomycetes</taxon>
        <taxon>Pseudonocardiales</taxon>
        <taxon>Pseudonocardiaceae</taxon>
        <taxon>Actinokineospora</taxon>
    </lineage>
</organism>
<keyword evidence="3" id="KW-1185">Reference proteome</keyword>
<protein>
    <submittedName>
        <fullName evidence="2">GNAT family N-acetyltransferase</fullName>
        <ecNumber evidence="2">2.3.-.-</ecNumber>
    </submittedName>
</protein>
<gene>
    <name evidence="2" type="ORF">ACFPM7_05425</name>
</gene>
<name>A0ABW0EKN8_9PSEU</name>